<comment type="cofactor">
    <cofactor evidence="1">
        <name>pyridoxal 5'-phosphate</name>
        <dbReference type="ChEBI" id="CHEBI:597326"/>
    </cofactor>
</comment>
<dbReference type="Pfam" id="PF00202">
    <property type="entry name" value="Aminotran_3"/>
    <property type="match status" value="1"/>
</dbReference>
<evidence type="ECO:0000256" key="2">
    <source>
        <dbReference type="ARBA" id="ARBA00008954"/>
    </source>
</evidence>
<feature type="region of interest" description="Disordered" evidence="7">
    <location>
        <begin position="1"/>
        <end position="21"/>
    </location>
</feature>
<evidence type="ECO:0000256" key="1">
    <source>
        <dbReference type="ARBA" id="ARBA00001933"/>
    </source>
</evidence>
<evidence type="ECO:0000256" key="6">
    <source>
        <dbReference type="RuleBase" id="RU003560"/>
    </source>
</evidence>
<keyword evidence="3 8" id="KW-0032">Aminotransferase</keyword>
<name>A0AAW4PQM5_9EURY</name>
<dbReference type="GO" id="GO:0009450">
    <property type="term" value="P:gamma-aminobutyric acid catabolic process"/>
    <property type="evidence" value="ECO:0007669"/>
    <property type="project" value="TreeGrafter"/>
</dbReference>
<protein>
    <submittedName>
        <fullName evidence="8">Aminotransferase class III-fold pyridoxal phosphate-dependent enzyme</fullName>
    </submittedName>
</protein>
<dbReference type="GO" id="GO:0008483">
    <property type="term" value="F:transaminase activity"/>
    <property type="evidence" value="ECO:0007669"/>
    <property type="project" value="UniProtKB-KW"/>
</dbReference>
<evidence type="ECO:0000313" key="8">
    <source>
        <dbReference type="EMBL" id="MBX0323298.1"/>
    </source>
</evidence>
<accession>A0AAW4PQM5</accession>
<comment type="caution">
    <text evidence="8">The sequence shown here is derived from an EMBL/GenBank/DDBJ whole genome shotgun (WGS) entry which is preliminary data.</text>
</comment>
<evidence type="ECO:0000256" key="4">
    <source>
        <dbReference type="ARBA" id="ARBA00022679"/>
    </source>
</evidence>
<dbReference type="SUPFAM" id="SSF53383">
    <property type="entry name" value="PLP-dependent transferases"/>
    <property type="match status" value="1"/>
</dbReference>
<dbReference type="InterPro" id="IPR015421">
    <property type="entry name" value="PyrdxlP-dep_Trfase_major"/>
</dbReference>
<dbReference type="RefSeq" id="WP_220618273.1">
    <property type="nucleotide sequence ID" value="NZ_RKLR01000003.1"/>
</dbReference>
<evidence type="ECO:0000313" key="9">
    <source>
        <dbReference type="Proteomes" id="UP001430377"/>
    </source>
</evidence>
<organism evidence="8 9">
    <name type="scientific">Haloarcula rubra</name>
    <dbReference type="NCBI Taxonomy" id="2487747"/>
    <lineage>
        <taxon>Archaea</taxon>
        <taxon>Methanobacteriati</taxon>
        <taxon>Methanobacteriota</taxon>
        <taxon>Stenosarchaea group</taxon>
        <taxon>Halobacteria</taxon>
        <taxon>Halobacteriales</taxon>
        <taxon>Haloarculaceae</taxon>
        <taxon>Haloarcula</taxon>
    </lineage>
</organism>
<keyword evidence="4" id="KW-0808">Transferase</keyword>
<dbReference type="PROSITE" id="PS00600">
    <property type="entry name" value="AA_TRANSFER_CLASS_3"/>
    <property type="match status" value="1"/>
</dbReference>
<dbReference type="PANTHER" id="PTHR43206">
    <property type="entry name" value="AMINOTRANSFERASE"/>
    <property type="match status" value="1"/>
</dbReference>
<dbReference type="CDD" id="cd00610">
    <property type="entry name" value="OAT_like"/>
    <property type="match status" value="1"/>
</dbReference>
<evidence type="ECO:0000256" key="5">
    <source>
        <dbReference type="ARBA" id="ARBA00022898"/>
    </source>
</evidence>
<dbReference type="InterPro" id="IPR005814">
    <property type="entry name" value="Aminotrans_3"/>
</dbReference>
<dbReference type="PANTHER" id="PTHR43206:SF2">
    <property type="entry name" value="4-AMINOBUTYRATE AMINOTRANSFERASE GABT"/>
    <property type="match status" value="1"/>
</dbReference>
<dbReference type="Gene3D" id="3.90.1150.10">
    <property type="entry name" value="Aspartate Aminotransferase, domain 1"/>
    <property type="match status" value="1"/>
</dbReference>
<proteinExistence type="inferred from homology"/>
<dbReference type="PIRSF" id="PIRSF000521">
    <property type="entry name" value="Transaminase_4ab_Lys_Orn"/>
    <property type="match status" value="1"/>
</dbReference>
<dbReference type="EMBL" id="RKLR01000003">
    <property type="protein sequence ID" value="MBX0323298.1"/>
    <property type="molecule type" value="Genomic_DNA"/>
</dbReference>
<keyword evidence="5 6" id="KW-0663">Pyridoxal phosphate</keyword>
<dbReference type="InterPro" id="IPR015422">
    <property type="entry name" value="PyrdxlP-dep_Trfase_small"/>
</dbReference>
<dbReference type="GO" id="GO:0030170">
    <property type="term" value="F:pyridoxal phosphate binding"/>
    <property type="evidence" value="ECO:0007669"/>
    <property type="project" value="InterPro"/>
</dbReference>
<dbReference type="Gene3D" id="3.40.640.10">
    <property type="entry name" value="Type I PLP-dependent aspartate aminotransferase-like (Major domain)"/>
    <property type="match status" value="1"/>
</dbReference>
<keyword evidence="9" id="KW-1185">Reference proteome</keyword>
<evidence type="ECO:0000256" key="3">
    <source>
        <dbReference type="ARBA" id="ARBA00022576"/>
    </source>
</evidence>
<sequence>MDRDSAEPSVDQFPGTRARERVAHHHEVAAPATHVYDFVWDVTADARGPYCRDVDGNVLLDFTSHVAGAPLGYNNPHLLDRLDEFDVVDPTKFAGQDFYASTGDLPGPTELMHRLVDVSPDGLDTVFLSNSGAEAVENAIKVCYDYRDGAKYGLTFEGAFHGRTLGALSLNRSKAVHRRDFPEIAGVTSLPYCDDRTCDPSSCRCGYFPDGEPSQLQRKLDDGGNVDPDEVAYVILEPVQGEGGYRIPSEAFVDDVAAVCSEYDVPLIADEIQSGVGRTGEWWGSDHYSIEPDVLAVGKGLRVGATVGRAELFPDEEGRLSSTWGSGDLLSSLVGTLTIDVVEDRDLRDNAVQRGDELADQLAEIPLDGRTDVRNLGLMVAVEFETKARRDEMVDQCLQEGLLTLACGHRTVRLLPPLDVREREIRQAVDAVRLAGSR</sequence>
<gene>
    <name evidence="8" type="ORF">EGH21_09670</name>
</gene>
<dbReference type="AlphaFoldDB" id="A0AAW4PQM5"/>
<evidence type="ECO:0000256" key="7">
    <source>
        <dbReference type="SAM" id="MobiDB-lite"/>
    </source>
</evidence>
<reference evidence="8 9" key="1">
    <citation type="submission" date="2021-06" db="EMBL/GenBank/DDBJ databases">
        <title>Halomicroarcula sp. a new haloarchaeum isolated from saline soil.</title>
        <authorList>
            <person name="Duran-Viseras A."/>
            <person name="Sanchez-Porro C."/>
            <person name="Ventosa A."/>
        </authorList>
    </citation>
    <scope>NUCLEOTIDE SEQUENCE [LARGE SCALE GENOMIC DNA]</scope>
    <source>
        <strain evidence="8 9">F13</strain>
    </source>
</reference>
<dbReference type="Proteomes" id="UP001430377">
    <property type="component" value="Unassembled WGS sequence"/>
</dbReference>
<dbReference type="InterPro" id="IPR015424">
    <property type="entry name" value="PyrdxlP-dep_Trfase"/>
</dbReference>
<comment type="similarity">
    <text evidence="2 6">Belongs to the class-III pyridoxal-phosphate-dependent aminotransferase family.</text>
</comment>
<dbReference type="InterPro" id="IPR049704">
    <property type="entry name" value="Aminotrans_3_PPA_site"/>
</dbReference>